<dbReference type="InterPro" id="IPR006103">
    <property type="entry name" value="Glyco_hydro_2_cat"/>
</dbReference>
<dbReference type="AlphaFoldDB" id="A0A7S2YSP0"/>
<dbReference type="Gene3D" id="2.60.120.260">
    <property type="entry name" value="Galactose-binding domain-like"/>
    <property type="match status" value="1"/>
</dbReference>
<evidence type="ECO:0000313" key="4">
    <source>
        <dbReference type="EMBL" id="CAD9993829.1"/>
    </source>
</evidence>
<dbReference type="PRINTS" id="PR00132">
    <property type="entry name" value="GLHYDRLASE2"/>
</dbReference>
<proteinExistence type="inferred from homology"/>
<dbReference type="PANTHER" id="PTHR42732">
    <property type="entry name" value="BETA-GALACTOSIDASE"/>
    <property type="match status" value="1"/>
</dbReference>
<dbReference type="Pfam" id="PF02836">
    <property type="entry name" value="Glyco_hydro_2_C"/>
    <property type="match status" value="1"/>
</dbReference>
<feature type="domain" description="Glycosyl hydrolases family 2 sugar binding" evidence="3">
    <location>
        <begin position="106"/>
        <end position="233"/>
    </location>
</feature>
<dbReference type="SUPFAM" id="SSF49785">
    <property type="entry name" value="Galactose-binding domain-like"/>
    <property type="match status" value="1"/>
</dbReference>
<dbReference type="GO" id="GO:0004553">
    <property type="term" value="F:hydrolase activity, hydrolyzing O-glycosyl compounds"/>
    <property type="evidence" value="ECO:0007669"/>
    <property type="project" value="InterPro"/>
</dbReference>
<accession>A0A7S2YSP0</accession>
<feature type="domain" description="Glycoside hydrolase family 2 catalytic" evidence="2">
    <location>
        <begin position="350"/>
        <end position="610"/>
    </location>
</feature>
<reference evidence="4" key="1">
    <citation type="submission" date="2021-01" db="EMBL/GenBank/DDBJ databases">
        <authorList>
            <person name="Corre E."/>
            <person name="Pelletier E."/>
            <person name="Niang G."/>
            <person name="Scheremetjew M."/>
            <person name="Finn R."/>
            <person name="Kale V."/>
            <person name="Holt S."/>
            <person name="Cochrane G."/>
            <person name="Meng A."/>
            <person name="Brown T."/>
            <person name="Cohen L."/>
        </authorList>
    </citation>
    <scope>NUCLEOTIDE SEQUENCE</scope>
    <source>
        <strain evidence="4">CCMP125</strain>
    </source>
</reference>
<evidence type="ECO:0008006" key="5">
    <source>
        <dbReference type="Google" id="ProtNLM"/>
    </source>
</evidence>
<dbReference type="InterPro" id="IPR006101">
    <property type="entry name" value="Glyco_hydro_2"/>
</dbReference>
<dbReference type="PANTHER" id="PTHR42732:SF1">
    <property type="entry name" value="BETA-MANNOSIDASE"/>
    <property type="match status" value="1"/>
</dbReference>
<dbReference type="GO" id="GO:0005975">
    <property type="term" value="P:carbohydrate metabolic process"/>
    <property type="evidence" value="ECO:0007669"/>
    <property type="project" value="InterPro"/>
</dbReference>
<evidence type="ECO:0000256" key="1">
    <source>
        <dbReference type="ARBA" id="ARBA00007401"/>
    </source>
</evidence>
<comment type="similarity">
    <text evidence="1">Belongs to the glycosyl hydrolase 2 family.</text>
</comment>
<evidence type="ECO:0000259" key="3">
    <source>
        <dbReference type="Pfam" id="PF02837"/>
    </source>
</evidence>
<evidence type="ECO:0000259" key="2">
    <source>
        <dbReference type="Pfam" id="PF02836"/>
    </source>
</evidence>
<dbReference type="SUPFAM" id="SSF51445">
    <property type="entry name" value="(Trans)glycosidases"/>
    <property type="match status" value="1"/>
</dbReference>
<dbReference type="EMBL" id="HBHT01039538">
    <property type="protein sequence ID" value="CAD9993829.1"/>
    <property type="molecule type" value="Transcribed_RNA"/>
</dbReference>
<dbReference type="Gene3D" id="3.20.20.80">
    <property type="entry name" value="Glycosidases"/>
    <property type="match status" value="1"/>
</dbReference>
<dbReference type="InterPro" id="IPR006104">
    <property type="entry name" value="Glyco_hydro_2_N"/>
</dbReference>
<name>A0A7S2YSP0_9STRA</name>
<dbReference type="InterPro" id="IPR051913">
    <property type="entry name" value="GH2_Domain-Containing"/>
</dbReference>
<protein>
    <recommendedName>
        <fullName evidence="5">Beta-galactosidase</fullName>
    </recommendedName>
</protein>
<organism evidence="4">
    <name type="scientific">Entomoneis paludosa</name>
    <dbReference type="NCBI Taxonomy" id="265537"/>
    <lineage>
        <taxon>Eukaryota</taxon>
        <taxon>Sar</taxon>
        <taxon>Stramenopiles</taxon>
        <taxon>Ochrophyta</taxon>
        <taxon>Bacillariophyta</taxon>
        <taxon>Bacillariophyceae</taxon>
        <taxon>Bacillariophycidae</taxon>
        <taxon>Entomoneidaceae</taxon>
        <taxon>Entomoneis</taxon>
    </lineage>
</organism>
<sequence length="734" mass="83952">MAVLLVPTRRKQRMKMPPGGPGWRMRCLIGSLLLSLYLGSGLLVQVAAAATTRPPKHDDDDVSKTLLTPDYWPRFGGDRQVVLLDGLWKTAREEPSVNNVDAMDPHFHPSQIDTGDYTSIPSTVDQSPPGTLGYRGVSYFRRTVVTIPGHQPGARLQFQSCGFYCRVWINGHEIGEHRSGWTAFFLDIPPEILHTNGTQEVFVLADNRFNQTTAPVHTGGDFWHYGGLFRSVEWHGQSSKQYNDWPWRLYVLPQSLSTVHLELHLMNLTTQGLVNNITITFDNATQDEALHLSGTAVNGVIDLGIHKVPHPRIWSTHDPQLHVVHVELHGAILSERFGLRLWTVDPVTTRIQLNGHILKLVGYNHHLQWPETGATATRDQLQLDLQLLQQAGSNFVRGAHYPQDPRWLDLLDEHGIVAWSETLGPGVHLEDLRRPLFRKYQEIQMKEMLDYSLNHASIAFWGFFNEGPSDTEEACLTYYDNYNLIKARDKTRFVSYAGNKKVDVCYGAADVISRNCYPTWLSSYTNPDAMWNDFAHQVKTGVFANTTGKPFLISETGASGLYEWDHNETAVRWSLEYQARVIAEDVHVALNNSFISGISLWHFFDFKTEDKFEHDTSCDYLPDVYPPTCGYIDVNISTPHLRPGGLNVKGIVDYYRRKKQPIFDVVALLFNATRNSPNQYELSFWNNINHTTASHRHKKNEQHYNASYLVQQYYWKQKQQRQQVPKLRHGRIRD</sequence>
<dbReference type="InterPro" id="IPR017853">
    <property type="entry name" value="GH"/>
</dbReference>
<dbReference type="InterPro" id="IPR008979">
    <property type="entry name" value="Galactose-bd-like_sf"/>
</dbReference>
<dbReference type="Pfam" id="PF02837">
    <property type="entry name" value="Glyco_hydro_2_N"/>
    <property type="match status" value="1"/>
</dbReference>
<gene>
    <name evidence="4" type="ORF">APAL1065_LOCUS26564</name>
</gene>